<keyword evidence="3" id="KW-1185">Reference proteome</keyword>
<comment type="caution">
    <text evidence="2">The sequence shown here is derived from an EMBL/GenBank/DDBJ whole genome shotgun (WGS) entry which is preliminary data.</text>
</comment>
<gene>
    <name evidence="2" type="ORF">EHS25_006089</name>
</gene>
<evidence type="ECO:0000313" key="3">
    <source>
        <dbReference type="Proteomes" id="UP000279259"/>
    </source>
</evidence>
<dbReference type="Proteomes" id="UP000279259">
    <property type="component" value="Unassembled WGS sequence"/>
</dbReference>
<organism evidence="2 3">
    <name type="scientific">Saitozyma podzolica</name>
    <dbReference type="NCBI Taxonomy" id="1890683"/>
    <lineage>
        <taxon>Eukaryota</taxon>
        <taxon>Fungi</taxon>
        <taxon>Dikarya</taxon>
        <taxon>Basidiomycota</taxon>
        <taxon>Agaricomycotina</taxon>
        <taxon>Tremellomycetes</taxon>
        <taxon>Tremellales</taxon>
        <taxon>Trimorphomycetaceae</taxon>
        <taxon>Saitozyma</taxon>
    </lineage>
</organism>
<accession>A0A427XTC6</accession>
<feature type="compositionally biased region" description="Polar residues" evidence="1">
    <location>
        <begin position="82"/>
        <end position="95"/>
    </location>
</feature>
<sequence length="103" mass="11020">MPSSTATQHVPTFAQIPQSPLNVAPGKYGHPQGSFQQPPLMGAAPANPIWQPYSPPAPTPIPSPVSRPVPPFVFGSPPPQDSVPSTRTTRTWSSHPHQRRDTG</sequence>
<feature type="compositionally biased region" description="Pro residues" evidence="1">
    <location>
        <begin position="53"/>
        <end position="81"/>
    </location>
</feature>
<dbReference type="EMBL" id="RSCD01000028">
    <property type="protein sequence ID" value="RSH82156.1"/>
    <property type="molecule type" value="Genomic_DNA"/>
</dbReference>
<proteinExistence type="predicted"/>
<name>A0A427XTC6_9TREE</name>
<evidence type="ECO:0000313" key="2">
    <source>
        <dbReference type="EMBL" id="RSH82156.1"/>
    </source>
</evidence>
<dbReference type="AlphaFoldDB" id="A0A427XTC6"/>
<feature type="compositionally biased region" description="Polar residues" evidence="1">
    <location>
        <begin position="1"/>
        <end position="21"/>
    </location>
</feature>
<reference evidence="2 3" key="1">
    <citation type="submission" date="2018-11" db="EMBL/GenBank/DDBJ databases">
        <title>Genome sequence of Saitozyma podzolica DSM 27192.</title>
        <authorList>
            <person name="Aliyu H."/>
            <person name="Gorte O."/>
            <person name="Ochsenreither K."/>
        </authorList>
    </citation>
    <scope>NUCLEOTIDE SEQUENCE [LARGE SCALE GENOMIC DNA]</scope>
    <source>
        <strain evidence="2 3">DSM 27192</strain>
    </source>
</reference>
<protein>
    <submittedName>
        <fullName evidence="2">Uncharacterized protein</fullName>
    </submittedName>
</protein>
<evidence type="ECO:0000256" key="1">
    <source>
        <dbReference type="SAM" id="MobiDB-lite"/>
    </source>
</evidence>
<feature type="region of interest" description="Disordered" evidence="1">
    <location>
        <begin position="1"/>
        <end position="103"/>
    </location>
</feature>